<dbReference type="EMBL" id="MCGN01000001">
    <property type="protein sequence ID" value="ORZ03785.1"/>
    <property type="molecule type" value="Genomic_DNA"/>
</dbReference>
<feature type="region of interest" description="Disordered" evidence="1">
    <location>
        <begin position="67"/>
        <end position="94"/>
    </location>
</feature>
<dbReference type="InParanoid" id="A0A1X2HW02"/>
<feature type="transmembrane region" description="Helical" evidence="2">
    <location>
        <begin position="214"/>
        <end position="234"/>
    </location>
</feature>
<keyword evidence="2" id="KW-0472">Membrane</keyword>
<reference evidence="3 4" key="1">
    <citation type="submission" date="2016-07" db="EMBL/GenBank/DDBJ databases">
        <title>Pervasive Adenine N6-methylation of Active Genes in Fungi.</title>
        <authorList>
            <consortium name="DOE Joint Genome Institute"/>
            <person name="Mondo S.J."/>
            <person name="Dannebaum R.O."/>
            <person name="Kuo R.C."/>
            <person name="Labutti K."/>
            <person name="Haridas S."/>
            <person name="Kuo A."/>
            <person name="Salamov A."/>
            <person name="Ahrendt S.R."/>
            <person name="Lipzen A."/>
            <person name="Sullivan W."/>
            <person name="Andreopoulos W.B."/>
            <person name="Clum A."/>
            <person name="Lindquist E."/>
            <person name="Daum C."/>
            <person name="Ramamoorthy G.K."/>
            <person name="Gryganskyi A."/>
            <person name="Culley D."/>
            <person name="Magnuson J.K."/>
            <person name="James T.Y."/>
            <person name="O'Malley M.A."/>
            <person name="Stajich J.E."/>
            <person name="Spatafora J.W."/>
            <person name="Visel A."/>
            <person name="Grigoriev I.V."/>
        </authorList>
    </citation>
    <scope>NUCLEOTIDE SEQUENCE [LARGE SCALE GENOMIC DNA]</scope>
    <source>
        <strain evidence="3 4">NRRL 2496</strain>
    </source>
</reference>
<dbReference type="InterPro" id="IPR052246">
    <property type="entry name" value="Cell_Polariz_PKAAnc"/>
</dbReference>
<accession>A0A1X2HW02</accession>
<dbReference type="Gene3D" id="1.10.167.10">
    <property type="entry name" value="Regulator of G-protein Signalling 4, domain 2"/>
    <property type="match status" value="1"/>
</dbReference>
<comment type="caution">
    <text evidence="3">The sequence shown here is derived from an EMBL/GenBank/DDBJ whole genome shotgun (WGS) entry which is preliminary data.</text>
</comment>
<keyword evidence="4" id="KW-1185">Reference proteome</keyword>
<name>A0A1X2HW02_SYNRA</name>
<evidence type="ECO:0000256" key="2">
    <source>
        <dbReference type="SAM" id="Phobius"/>
    </source>
</evidence>
<feature type="compositionally biased region" description="Basic residues" evidence="1">
    <location>
        <begin position="67"/>
        <end position="78"/>
    </location>
</feature>
<keyword evidence="2" id="KW-1133">Transmembrane helix</keyword>
<dbReference type="AlphaFoldDB" id="A0A1X2HW02"/>
<proteinExistence type="predicted"/>
<dbReference type="SUPFAM" id="SSF48097">
    <property type="entry name" value="Regulator of G-protein signaling, RGS"/>
    <property type="match status" value="1"/>
</dbReference>
<dbReference type="Proteomes" id="UP000242180">
    <property type="component" value="Unassembled WGS sequence"/>
</dbReference>
<organism evidence="3 4">
    <name type="scientific">Syncephalastrum racemosum</name>
    <name type="common">Filamentous fungus</name>
    <dbReference type="NCBI Taxonomy" id="13706"/>
    <lineage>
        <taxon>Eukaryota</taxon>
        <taxon>Fungi</taxon>
        <taxon>Fungi incertae sedis</taxon>
        <taxon>Mucoromycota</taxon>
        <taxon>Mucoromycotina</taxon>
        <taxon>Mucoromycetes</taxon>
        <taxon>Mucorales</taxon>
        <taxon>Syncephalastraceae</taxon>
        <taxon>Syncephalastrum</taxon>
    </lineage>
</organism>
<dbReference type="GO" id="GO:0008104">
    <property type="term" value="P:intracellular protein localization"/>
    <property type="evidence" value="ECO:0007669"/>
    <property type="project" value="TreeGrafter"/>
</dbReference>
<gene>
    <name evidence="3" type="ORF">BCR43DRAFT_467532</name>
</gene>
<dbReference type="GO" id="GO:0005886">
    <property type="term" value="C:plasma membrane"/>
    <property type="evidence" value="ECO:0007669"/>
    <property type="project" value="TreeGrafter"/>
</dbReference>
<sequence>MVLMWERRHTTKIDSLPTLSQVLRRQTRPPVCLYNYYIVLRDRLELEHLLDFWLDVQQVHVMHRRYVKQQNRQQKKHEHMGSDTTSTPSNASSSFPLTRALINKHQQQHRPSIVSHTTQTTHMTVVDSTMLSQSIERIYLRYLVPNAEKELIQVPTPLRDAVTDLIHSKASALDPSIFDPTACYIAQILHNHYPTFLRCKAWMNLTWHQQIGRIAAGLLGLLVGFSLEFSLIFLDIKPWQYRIWGLLPIWFGVFCVTTGLVGLDPIWVLFFNVSETTTFRFNTIQQPAVKRILAE</sequence>
<evidence type="ECO:0008006" key="5">
    <source>
        <dbReference type="Google" id="ProtNLM"/>
    </source>
</evidence>
<feature type="non-terminal residue" evidence="3">
    <location>
        <position position="295"/>
    </location>
</feature>
<feature type="transmembrane region" description="Helical" evidence="2">
    <location>
        <begin position="246"/>
        <end position="270"/>
    </location>
</feature>
<dbReference type="PANTHER" id="PTHR13155">
    <property type="entry name" value="A-KINASE ANCHOR PROTEINS"/>
    <property type="match status" value="1"/>
</dbReference>
<dbReference type="InterPro" id="IPR044926">
    <property type="entry name" value="RGS_subdomain_2"/>
</dbReference>
<dbReference type="FunCoup" id="A0A1X2HW02">
    <property type="interactions" value="106"/>
</dbReference>
<dbReference type="InterPro" id="IPR036305">
    <property type="entry name" value="RGS_sf"/>
</dbReference>
<feature type="compositionally biased region" description="Polar residues" evidence="1">
    <location>
        <begin position="82"/>
        <end position="94"/>
    </location>
</feature>
<evidence type="ECO:0000313" key="3">
    <source>
        <dbReference type="EMBL" id="ORZ03785.1"/>
    </source>
</evidence>
<dbReference type="OrthoDB" id="5876363at2759"/>
<evidence type="ECO:0000256" key="1">
    <source>
        <dbReference type="SAM" id="MobiDB-lite"/>
    </source>
</evidence>
<dbReference type="PANTHER" id="PTHR13155:SF1">
    <property type="entry name" value="A-KINASE ANCHOR PROTEIN 10, MITOCHONDRIAL"/>
    <property type="match status" value="1"/>
</dbReference>
<evidence type="ECO:0000313" key="4">
    <source>
        <dbReference type="Proteomes" id="UP000242180"/>
    </source>
</evidence>
<dbReference type="OMA" id="RYKVFMN"/>
<keyword evidence="2" id="KW-0812">Transmembrane</keyword>
<protein>
    <recommendedName>
        <fullName evidence="5">RGS domain-containing protein</fullName>
    </recommendedName>
</protein>